<dbReference type="GO" id="GO:0016020">
    <property type="term" value="C:membrane"/>
    <property type="evidence" value="ECO:0007669"/>
    <property type="project" value="TreeGrafter"/>
</dbReference>
<comment type="caution">
    <text evidence="3">The sequence shown here is derived from an EMBL/GenBank/DDBJ whole genome shotgun (WGS) entry which is preliminary data.</text>
</comment>
<keyword evidence="1" id="KW-1133">Transmembrane helix</keyword>
<feature type="transmembrane region" description="Helical" evidence="1">
    <location>
        <begin position="59"/>
        <end position="80"/>
    </location>
</feature>
<feature type="domain" description="Acyltransferase 3" evidence="2">
    <location>
        <begin position="18"/>
        <end position="325"/>
    </location>
</feature>
<feature type="transmembrane region" description="Helical" evidence="1">
    <location>
        <begin position="283"/>
        <end position="302"/>
    </location>
</feature>
<evidence type="ECO:0000259" key="2">
    <source>
        <dbReference type="Pfam" id="PF01757"/>
    </source>
</evidence>
<evidence type="ECO:0000256" key="1">
    <source>
        <dbReference type="SAM" id="Phobius"/>
    </source>
</evidence>
<dbReference type="GO" id="GO:0016747">
    <property type="term" value="F:acyltransferase activity, transferring groups other than amino-acyl groups"/>
    <property type="evidence" value="ECO:0007669"/>
    <property type="project" value="InterPro"/>
</dbReference>
<keyword evidence="1" id="KW-0812">Transmembrane</keyword>
<dbReference type="EMBL" id="ATHO01000050">
    <property type="protein sequence ID" value="EQB09495.1"/>
    <property type="molecule type" value="Genomic_DNA"/>
</dbReference>
<dbReference type="GO" id="GO:0000271">
    <property type="term" value="P:polysaccharide biosynthetic process"/>
    <property type="evidence" value="ECO:0007669"/>
    <property type="project" value="TreeGrafter"/>
</dbReference>
<proteinExistence type="predicted"/>
<evidence type="ECO:0000313" key="3">
    <source>
        <dbReference type="EMBL" id="EQB09495.1"/>
    </source>
</evidence>
<feature type="transmembrane region" description="Helical" evidence="1">
    <location>
        <begin position="172"/>
        <end position="203"/>
    </location>
</feature>
<keyword evidence="1" id="KW-0472">Membrane</keyword>
<feature type="transmembrane region" description="Helical" evidence="1">
    <location>
        <begin position="314"/>
        <end position="335"/>
    </location>
</feature>
<dbReference type="InterPro" id="IPR050879">
    <property type="entry name" value="Acyltransferase_3"/>
</dbReference>
<sequence>MDAPAIIPKKNGGFNAAAHGLRGLAAVFVMLAHIIGGTAEHIYPHVKSYVQWVRYPWNFGTFGVEIFFVISGYVILQSALKYNLKEFGLRRFVRIYPLFFVLSLLFIALNFVTNAYKELNNVETIVSGLLFINLFTGTEQLTPNAWSLSYEACFYVLTALIVTFAYKRRNMLLGALAVMLAIAFLIAFPITVYFLIGVAMRLLAADEKTATPATWGMELVSFVLMVASASQTHLGYTAWDQFGTPAVPMILLSITAYFYFALRPGSLTSRALGGQPFRYFGDVSYSLYLVHPFPYFLMRMIFVKMGWFTGNIPLSMTAFGTAVVSTSLVATHFIYRTLERGPYEAMFHQRIYHDKRRKAAAS</sequence>
<dbReference type="AlphaFoldDB" id="T0ICS2"/>
<dbReference type="PATRIC" id="fig|1329909.3.peg.1108"/>
<feature type="transmembrane region" description="Helical" evidence="1">
    <location>
        <begin position="92"/>
        <end position="113"/>
    </location>
</feature>
<dbReference type="PANTHER" id="PTHR23028:SF53">
    <property type="entry name" value="ACYL_TRANSF_3 DOMAIN-CONTAINING PROTEIN"/>
    <property type="match status" value="1"/>
</dbReference>
<keyword evidence="4" id="KW-1185">Reference proteome</keyword>
<protein>
    <recommendedName>
        <fullName evidence="2">Acyltransferase 3 domain-containing protein</fullName>
    </recommendedName>
</protein>
<feature type="transmembrane region" description="Helical" evidence="1">
    <location>
        <begin position="21"/>
        <end position="39"/>
    </location>
</feature>
<evidence type="ECO:0000313" key="4">
    <source>
        <dbReference type="Proteomes" id="UP000015525"/>
    </source>
</evidence>
<organism evidence="3 4">
    <name type="scientific">Sphingobium quisquiliarum P25</name>
    <dbReference type="NCBI Taxonomy" id="1329909"/>
    <lineage>
        <taxon>Bacteria</taxon>
        <taxon>Pseudomonadati</taxon>
        <taxon>Pseudomonadota</taxon>
        <taxon>Alphaproteobacteria</taxon>
        <taxon>Sphingomonadales</taxon>
        <taxon>Sphingomonadaceae</taxon>
        <taxon>Sphingobium</taxon>
    </lineage>
</organism>
<accession>T0ICS2</accession>
<gene>
    <name evidence="3" type="ORF">L288_05780</name>
</gene>
<dbReference type="Proteomes" id="UP000015525">
    <property type="component" value="Unassembled WGS sequence"/>
</dbReference>
<dbReference type="InterPro" id="IPR002656">
    <property type="entry name" value="Acyl_transf_3_dom"/>
</dbReference>
<reference evidence="3 4" key="1">
    <citation type="journal article" date="2013" name="Genome Announc.">
        <title>Draft Genome Sequence of Sphingobium quisquiliarum Strain P25T, a Novel Hexachlorocyclohexane (HCH)-Degrading Bacterium Isolated from an HCH Dumpsite.</title>
        <authorList>
            <person name="Kumar Singh A."/>
            <person name="Sangwan N."/>
            <person name="Sharma A."/>
            <person name="Gupta V."/>
            <person name="Khurana J.P."/>
            <person name="Lal R."/>
        </authorList>
    </citation>
    <scope>NUCLEOTIDE SEQUENCE [LARGE SCALE GENOMIC DNA]</scope>
    <source>
        <strain evidence="3 4">P25</strain>
    </source>
</reference>
<feature type="transmembrane region" description="Helical" evidence="1">
    <location>
        <begin position="148"/>
        <end position="166"/>
    </location>
</feature>
<name>T0ICS2_9SPHN</name>
<feature type="transmembrane region" description="Helical" evidence="1">
    <location>
        <begin position="242"/>
        <end position="262"/>
    </location>
</feature>
<dbReference type="Pfam" id="PF01757">
    <property type="entry name" value="Acyl_transf_3"/>
    <property type="match status" value="1"/>
</dbReference>
<dbReference type="PANTHER" id="PTHR23028">
    <property type="entry name" value="ACETYLTRANSFERASE"/>
    <property type="match status" value="1"/>
</dbReference>